<gene>
    <name evidence="1" type="ORF">RRG08_025129</name>
</gene>
<evidence type="ECO:0000313" key="1">
    <source>
        <dbReference type="EMBL" id="KAK3775911.1"/>
    </source>
</evidence>
<protein>
    <submittedName>
        <fullName evidence="1">Uncharacterized protein</fullName>
    </submittedName>
</protein>
<comment type="caution">
    <text evidence="1">The sequence shown here is derived from an EMBL/GenBank/DDBJ whole genome shotgun (WGS) entry which is preliminary data.</text>
</comment>
<dbReference type="AlphaFoldDB" id="A0AAE0ZVN6"/>
<name>A0AAE0ZVN6_9GAST</name>
<reference evidence="1" key="1">
    <citation type="journal article" date="2023" name="G3 (Bethesda)">
        <title>A reference genome for the long-term kleptoplast-retaining sea slug Elysia crispata morphotype clarki.</title>
        <authorList>
            <person name="Eastman K.E."/>
            <person name="Pendleton A.L."/>
            <person name="Shaikh M.A."/>
            <person name="Suttiyut T."/>
            <person name="Ogas R."/>
            <person name="Tomko P."/>
            <person name="Gavelis G."/>
            <person name="Widhalm J.R."/>
            <person name="Wisecaver J.H."/>
        </authorList>
    </citation>
    <scope>NUCLEOTIDE SEQUENCE</scope>
    <source>
        <strain evidence="1">ECLA1</strain>
    </source>
</reference>
<sequence>MDDRSRSCILRVDEVYVKQSASYCGREMFDFATDNPEKKSKNFAKDHDWFKIATEMRPTSMRREKQLTVMTADAITWTCESLQSLAHFLFTTDEPCEHKSV</sequence>
<accession>A0AAE0ZVN6</accession>
<proteinExistence type="predicted"/>
<organism evidence="1 2">
    <name type="scientific">Elysia crispata</name>
    <name type="common">lettuce slug</name>
    <dbReference type="NCBI Taxonomy" id="231223"/>
    <lineage>
        <taxon>Eukaryota</taxon>
        <taxon>Metazoa</taxon>
        <taxon>Spiralia</taxon>
        <taxon>Lophotrochozoa</taxon>
        <taxon>Mollusca</taxon>
        <taxon>Gastropoda</taxon>
        <taxon>Heterobranchia</taxon>
        <taxon>Euthyneura</taxon>
        <taxon>Panpulmonata</taxon>
        <taxon>Sacoglossa</taxon>
        <taxon>Placobranchoidea</taxon>
        <taxon>Plakobranchidae</taxon>
        <taxon>Elysia</taxon>
    </lineage>
</organism>
<evidence type="ECO:0000313" key="2">
    <source>
        <dbReference type="Proteomes" id="UP001283361"/>
    </source>
</evidence>
<keyword evidence="2" id="KW-1185">Reference proteome</keyword>
<dbReference type="Proteomes" id="UP001283361">
    <property type="component" value="Unassembled WGS sequence"/>
</dbReference>
<dbReference type="EMBL" id="JAWDGP010003259">
    <property type="protein sequence ID" value="KAK3775911.1"/>
    <property type="molecule type" value="Genomic_DNA"/>
</dbReference>